<comment type="caution">
    <text evidence="10">The sequence shown here is derived from an EMBL/GenBank/DDBJ whole genome shotgun (WGS) entry which is preliminary data.</text>
</comment>
<dbReference type="SUPFAM" id="SSF47384">
    <property type="entry name" value="Homodimeric domain of signal transducing histidine kinase"/>
    <property type="match status" value="1"/>
</dbReference>
<dbReference type="GO" id="GO:0000155">
    <property type="term" value="F:phosphorelay sensor kinase activity"/>
    <property type="evidence" value="ECO:0007669"/>
    <property type="project" value="InterPro"/>
</dbReference>
<evidence type="ECO:0000256" key="3">
    <source>
        <dbReference type="ARBA" id="ARBA00022553"/>
    </source>
</evidence>
<reference evidence="10" key="1">
    <citation type="submission" date="2019-10" db="EMBL/GenBank/DDBJ databases">
        <authorList>
            <consortium name="Genoscope - CEA"/>
            <person name="William W."/>
        </authorList>
    </citation>
    <scope>NUCLEOTIDE SEQUENCE [LARGE SCALE GENOMIC DNA]</scope>
    <source>
        <strain evidence="10">BBR_PRJEB10994</strain>
    </source>
</reference>
<dbReference type="SUPFAM" id="SSF52172">
    <property type="entry name" value="CheY-like"/>
    <property type="match status" value="1"/>
</dbReference>
<evidence type="ECO:0000259" key="8">
    <source>
        <dbReference type="PROSITE" id="PS50109"/>
    </source>
</evidence>
<keyword evidence="11" id="KW-1185">Reference proteome</keyword>
<feature type="coiled-coil region" evidence="7">
    <location>
        <begin position="132"/>
        <end position="159"/>
    </location>
</feature>
<evidence type="ECO:0000259" key="9">
    <source>
        <dbReference type="PROSITE" id="PS50110"/>
    </source>
</evidence>
<dbReference type="AlphaFoldDB" id="A0A7Z9BZM0"/>
<keyword evidence="5" id="KW-0902">Two-component regulatory system</keyword>
<feature type="modified residue" description="4-aspartylphosphate" evidence="6">
    <location>
        <position position="59"/>
    </location>
</feature>
<evidence type="ECO:0000313" key="11">
    <source>
        <dbReference type="Proteomes" id="UP000182190"/>
    </source>
</evidence>
<dbReference type="SMART" id="SM00387">
    <property type="entry name" value="HATPase_c"/>
    <property type="match status" value="1"/>
</dbReference>
<evidence type="ECO:0000256" key="4">
    <source>
        <dbReference type="ARBA" id="ARBA00022777"/>
    </source>
</evidence>
<dbReference type="SUPFAM" id="SSF55874">
    <property type="entry name" value="ATPase domain of HSP90 chaperone/DNA topoisomerase II/histidine kinase"/>
    <property type="match status" value="1"/>
</dbReference>
<keyword evidence="7" id="KW-0175">Coiled coil</keyword>
<accession>A0A7Z9BZM0</accession>
<dbReference type="InterPro" id="IPR003594">
    <property type="entry name" value="HATPase_dom"/>
</dbReference>
<dbReference type="OrthoDB" id="569699at2"/>
<dbReference type="InterPro" id="IPR011006">
    <property type="entry name" value="CheY-like_superfamily"/>
</dbReference>
<dbReference type="EMBL" id="CZCS02000221">
    <property type="protein sequence ID" value="VXD24205.1"/>
    <property type="molecule type" value="Genomic_DNA"/>
</dbReference>
<feature type="domain" description="Histidine kinase" evidence="8">
    <location>
        <begin position="182"/>
        <end position="441"/>
    </location>
</feature>
<proteinExistence type="predicted"/>
<dbReference type="InterPro" id="IPR004358">
    <property type="entry name" value="Sig_transdc_His_kin-like_C"/>
</dbReference>
<dbReference type="Pfam" id="PF00072">
    <property type="entry name" value="Response_reg"/>
    <property type="match status" value="1"/>
</dbReference>
<dbReference type="InterPro" id="IPR036097">
    <property type="entry name" value="HisK_dim/P_sf"/>
</dbReference>
<dbReference type="CDD" id="cd00082">
    <property type="entry name" value="HisKA"/>
    <property type="match status" value="1"/>
</dbReference>
<dbReference type="PROSITE" id="PS50109">
    <property type="entry name" value="HIS_KIN"/>
    <property type="match status" value="1"/>
</dbReference>
<dbReference type="Gene3D" id="3.30.565.10">
    <property type="entry name" value="Histidine kinase-like ATPase, C-terminal domain"/>
    <property type="match status" value="1"/>
</dbReference>
<gene>
    <name evidence="10" type="ORF">PL9631_780091</name>
</gene>
<dbReference type="EC" id="2.7.13.3" evidence="2"/>
<dbReference type="CDD" id="cd19920">
    <property type="entry name" value="REC_PA4781-like"/>
    <property type="match status" value="1"/>
</dbReference>
<organism evidence="10 11">
    <name type="scientific">Planktothrix paucivesiculata PCC 9631</name>
    <dbReference type="NCBI Taxonomy" id="671071"/>
    <lineage>
        <taxon>Bacteria</taxon>
        <taxon>Bacillati</taxon>
        <taxon>Cyanobacteriota</taxon>
        <taxon>Cyanophyceae</taxon>
        <taxon>Oscillatoriophycideae</taxon>
        <taxon>Oscillatoriales</taxon>
        <taxon>Microcoleaceae</taxon>
        <taxon>Planktothrix</taxon>
    </lineage>
</organism>
<dbReference type="PROSITE" id="PS50110">
    <property type="entry name" value="RESPONSE_REGULATORY"/>
    <property type="match status" value="1"/>
</dbReference>
<keyword evidence="4" id="KW-0808">Transferase</keyword>
<evidence type="ECO:0000256" key="5">
    <source>
        <dbReference type="ARBA" id="ARBA00023012"/>
    </source>
</evidence>
<name>A0A7Z9BZM0_9CYAN</name>
<evidence type="ECO:0000256" key="6">
    <source>
        <dbReference type="PROSITE-ProRule" id="PRU00169"/>
    </source>
</evidence>
<evidence type="ECO:0000256" key="1">
    <source>
        <dbReference type="ARBA" id="ARBA00000085"/>
    </source>
</evidence>
<dbReference type="Gene3D" id="3.40.50.2300">
    <property type="match status" value="1"/>
</dbReference>
<feature type="domain" description="Response regulatory" evidence="9">
    <location>
        <begin position="10"/>
        <end position="126"/>
    </location>
</feature>
<keyword evidence="4" id="KW-0418">Kinase</keyword>
<dbReference type="InterPro" id="IPR005467">
    <property type="entry name" value="His_kinase_dom"/>
</dbReference>
<dbReference type="PANTHER" id="PTHR43065">
    <property type="entry name" value="SENSOR HISTIDINE KINASE"/>
    <property type="match status" value="1"/>
</dbReference>
<evidence type="ECO:0000256" key="2">
    <source>
        <dbReference type="ARBA" id="ARBA00012438"/>
    </source>
</evidence>
<dbReference type="Pfam" id="PF02518">
    <property type="entry name" value="HATPase_c"/>
    <property type="match status" value="1"/>
</dbReference>
<sequence>MHSNSFKETTILIVDDSPTNLNLLSGFIDNCGWRILIANHSNQAIQVAETEQPDLILLDVVMPGTDGFETCKHLKSHGSTHDIPIIFMTAVTDDLEKVRGLSIGAVDYITKPFQAEEVIARIKIHLEIRSLTQQLLEKNQELEQRVLERTAELSQVLEDLKESQMQLVQSEKMSTLGHLIAGVAHEINNPINFIAGNLNHANIYIKDLIQHLKLYQSYYPNVDHSIIAHAESIDLDYLIEDLPKLISSMKLGTDRISNISTSLRTFSRSDIKVQVPFNIHEGLESTLLILKHLLQATDHRPDIKVIKKYGQMPLVECYPGQLNQVFMNLINNAIDALNESSTTKSYQELLQYPNQIVISTYLVSNSRAVAISVQDNGTGMSDDTKKCAFDYLFTTKPVGKGTGLGLSISRKIIEDTHKGRLLCHSQLGKGSEFIIEIPICKELGISNQ</sequence>
<comment type="catalytic activity">
    <reaction evidence="1">
        <text>ATP + protein L-histidine = ADP + protein N-phospho-L-histidine.</text>
        <dbReference type="EC" id="2.7.13.3"/>
    </reaction>
</comment>
<dbReference type="RefSeq" id="WP_083621790.1">
    <property type="nucleotide sequence ID" value="NZ_LR735018.1"/>
</dbReference>
<dbReference type="InterPro" id="IPR003661">
    <property type="entry name" value="HisK_dim/P_dom"/>
</dbReference>
<evidence type="ECO:0000313" key="10">
    <source>
        <dbReference type="EMBL" id="VXD24205.1"/>
    </source>
</evidence>
<dbReference type="PANTHER" id="PTHR43065:SF50">
    <property type="entry name" value="HISTIDINE KINASE"/>
    <property type="match status" value="1"/>
</dbReference>
<keyword evidence="3 6" id="KW-0597">Phosphoprotein</keyword>
<protein>
    <recommendedName>
        <fullName evidence="2">histidine kinase</fullName>
        <ecNumber evidence="2">2.7.13.3</ecNumber>
    </recommendedName>
</protein>
<dbReference type="Gene3D" id="1.10.287.130">
    <property type="match status" value="1"/>
</dbReference>
<dbReference type="SMART" id="SM00448">
    <property type="entry name" value="REC"/>
    <property type="match status" value="1"/>
</dbReference>
<dbReference type="InterPro" id="IPR036890">
    <property type="entry name" value="HATPase_C_sf"/>
</dbReference>
<dbReference type="InterPro" id="IPR001789">
    <property type="entry name" value="Sig_transdc_resp-reg_receiver"/>
</dbReference>
<evidence type="ECO:0000256" key="7">
    <source>
        <dbReference type="SAM" id="Coils"/>
    </source>
</evidence>
<dbReference type="Proteomes" id="UP000182190">
    <property type="component" value="Unassembled WGS sequence"/>
</dbReference>
<dbReference type="PRINTS" id="PR00344">
    <property type="entry name" value="BCTRLSENSOR"/>
</dbReference>